<sequence>MSSIEIVREYPYPVATVWQVMTDPALVPRWTATGAGARPEGFQPVVGTRFQFVAGPKPGWSGIVDCEVLEVDPPAVLRYTWTDGGGGATTEVVYRLEPVPGGTRLTYEHTGFTGPGGFVMARLLGRIRRRMLDEGVPAVLSDVADQVLPGEDHRPG</sequence>
<protein>
    <submittedName>
        <fullName evidence="3">Uncharacterized protein YndB with AHSA1/START domain</fullName>
    </submittedName>
</protein>
<accession>A0A4Q7NXA1</accession>
<evidence type="ECO:0000313" key="4">
    <source>
        <dbReference type="Proteomes" id="UP000293638"/>
    </source>
</evidence>
<proteinExistence type="inferred from homology"/>
<gene>
    <name evidence="3" type="ORF">EV189_0867</name>
</gene>
<reference evidence="3 4" key="1">
    <citation type="submission" date="2019-02" db="EMBL/GenBank/DDBJ databases">
        <title>Genomic Encyclopedia of Type Strains, Phase IV (KMG-IV): sequencing the most valuable type-strain genomes for metagenomic binning, comparative biology and taxonomic classification.</title>
        <authorList>
            <person name="Goeker M."/>
        </authorList>
    </citation>
    <scope>NUCLEOTIDE SEQUENCE [LARGE SCALE GENOMIC DNA]</scope>
    <source>
        <strain evidence="3 4">DSM 45622</strain>
    </source>
</reference>
<dbReference type="RefSeq" id="WP_130491668.1">
    <property type="nucleotide sequence ID" value="NZ_SGXD01000001.1"/>
</dbReference>
<dbReference type="AlphaFoldDB" id="A0A4Q7NXA1"/>
<evidence type="ECO:0000256" key="1">
    <source>
        <dbReference type="ARBA" id="ARBA00006817"/>
    </source>
</evidence>
<keyword evidence="4" id="KW-1185">Reference proteome</keyword>
<comment type="caution">
    <text evidence="3">The sequence shown here is derived from an EMBL/GenBank/DDBJ whole genome shotgun (WGS) entry which is preliminary data.</text>
</comment>
<comment type="similarity">
    <text evidence="1">Belongs to the AHA1 family.</text>
</comment>
<name>A0A4Q7NXA1_9ACTN</name>
<dbReference type="CDD" id="cd07814">
    <property type="entry name" value="SRPBCC_CalC_Aha1-like"/>
    <property type="match status" value="1"/>
</dbReference>
<dbReference type="OrthoDB" id="9803476at2"/>
<organism evidence="3 4">
    <name type="scientific">Motilibacter rhizosphaerae</name>
    <dbReference type="NCBI Taxonomy" id="598652"/>
    <lineage>
        <taxon>Bacteria</taxon>
        <taxon>Bacillati</taxon>
        <taxon>Actinomycetota</taxon>
        <taxon>Actinomycetes</taxon>
        <taxon>Motilibacterales</taxon>
        <taxon>Motilibacteraceae</taxon>
        <taxon>Motilibacter</taxon>
    </lineage>
</organism>
<dbReference type="InterPro" id="IPR023393">
    <property type="entry name" value="START-like_dom_sf"/>
</dbReference>
<dbReference type="Pfam" id="PF08327">
    <property type="entry name" value="AHSA1"/>
    <property type="match status" value="1"/>
</dbReference>
<evidence type="ECO:0000313" key="3">
    <source>
        <dbReference type="EMBL" id="RZS91620.1"/>
    </source>
</evidence>
<dbReference type="Proteomes" id="UP000293638">
    <property type="component" value="Unassembled WGS sequence"/>
</dbReference>
<dbReference type="EMBL" id="SGXD01000001">
    <property type="protein sequence ID" value="RZS91620.1"/>
    <property type="molecule type" value="Genomic_DNA"/>
</dbReference>
<dbReference type="SUPFAM" id="SSF55961">
    <property type="entry name" value="Bet v1-like"/>
    <property type="match status" value="1"/>
</dbReference>
<dbReference type="InterPro" id="IPR013538">
    <property type="entry name" value="ASHA1/2-like_C"/>
</dbReference>
<feature type="domain" description="Activator of Hsp90 ATPase homologue 1/2-like C-terminal" evidence="2">
    <location>
        <begin position="12"/>
        <end position="114"/>
    </location>
</feature>
<evidence type="ECO:0000259" key="2">
    <source>
        <dbReference type="Pfam" id="PF08327"/>
    </source>
</evidence>
<dbReference type="Gene3D" id="3.30.530.20">
    <property type="match status" value="1"/>
</dbReference>